<organism evidence="1 2">
    <name type="scientific">Leptospira santarosai str. CBC1416</name>
    <dbReference type="NCBI Taxonomy" id="1193059"/>
    <lineage>
        <taxon>Bacteria</taxon>
        <taxon>Pseudomonadati</taxon>
        <taxon>Spirochaetota</taxon>
        <taxon>Spirochaetia</taxon>
        <taxon>Leptospirales</taxon>
        <taxon>Leptospiraceae</taxon>
        <taxon>Leptospira</taxon>
    </lineage>
</organism>
<proteinExistence type="predicted"/>
<protein>
    <submittedName>
        <fullName evidence="1">Uncharacterized protein</fullName>
    </submittedName>
</protein>
<evidence type="ECO:0000313" key="1">
    <source>
        <dbReference type="EMBL" id="EMO56735.1"/>
    </source>
</evidence>
<accession>M6VIQ8</accession>
<dbReference type="AlphaFoldDB" id="M6VIQ8"/>
<gene>
    <name evidence="1" type="ORF">LEP1GSC161_0301</name>
</gene>
<reference evidence="1 2" key="1">
    <citation type="submission" date="2013-01" db="EMBL/GenBank/DDBJ databases">
        <authorList>
            <person name="Harkins D.M."/>
            <person name="Durkin A.S."/>
            <person name="Brinkac L.M."/>
            <person name="Haft D.H."/>
            <person name="Selengut J.D."/>
            <person name="Sanka R."/>
            <person name="DePew J."/>
            <person name="Purushe J."/>
            <person name="Matthias M.A."/>
            <person name="Vinetz J.M."/>
            <person name="Sutton G.G."/>
            <person name="Nierman W.C."/>
            <person name="Fouts D.E."/>
        </authorList>
    </citation>
    <scope>NUCLEOTIDE SEQUENCE [LARGE SCALE GENOMIC DNA]</scope>
    <source>
        <strain evidence="1 2">CBC1416</strain>
    </source>
</reference>
<name>M6VIQ8_9LEPT</name>
<sequence>MFNLGVTGRNFFQYDVEFPRKNGHGYAEFLIRNSTGLI</sequence>
<dbReference type="EMBL" id="AKWE02000160">
    <property type="protein sequence ID" value="EMO56735.1"/>
    <property type="molecule type" value="Genomic_DNA"/>
</dbReference>
<evidence type="ECO:0000313" key="2">
    <source>
        <dbReference type="Proteomes" id="UP000012149"/>
    </source>
</evidence>
<dbReference type="Proteomes" id="UP000012149">
    <property type="component" value="Unassembled WGS sequence"/>
</dbReference>
<comment type="caution">
    <text evidence="1">The sequence shown here is derived from an EMBL/GenBank/DDBJ whole genome shotgun (WGS) entry which is preliminary data.</text>
</comment>